<feature type="region of interest" description="Disordered" evidence="4">
    <location>
        <begin position="288"/>
        <end position="318"/>
    </location>
</feature>
<dbReference type="InterPro" id="IPR003829">
    <property type="entry name" value="Pirin_N_dom"/>
</dbReference>
<dbReference type="Gene3D" id="2.60.120.10">
    <property type="entry name" value="Jelly Rolls"/>
    <property type="match status" value="1"/>
</dbReference>
<dbReference type="EMBL" id="LQZG01000003">
    <property type="protein sequence ID" value="OAB87208.1"/>
    <property type="molecule type" value="Genomic_DNA"/>
</dbReference>
<keyword evidence="2" id="KW-0408">Iron</keyword>
<reference evidence="7 8" key="1">
    <citation type="submission" date="2016-01" db="EMBL/GenBank/DDBJ databases">
        <title>Janibacter melonis strain CD11_4 genome sequencing and assembly.</title>
        <authorList>
            <person name="Nair G.R."/>
            <person name="Kaur G."/>
            <person name="Chander A.M."/>
            <person name="Mayilraj S."/>
        </authorList>
    </citation>
    <scope>NUCLEOTIDE SEQUENCE [LARGE SCALE GENOMIC DNA]</scope>
    <source>
        <strain evidence="7 8">CD11-4</strain>
    </source>
</reference>
<feature type="binding site" evidence="2">
    <location>
        <position position="66"/>
    </location>
    <ligand>
        <name>Fe cation</name>
        <dbReference type="ChEBI" id="CHEBI:24875"/>
    </ligand>
</feature>
<gene>
    <name evidence="7" type="ORF">AWH69_12740</name>
</gene>
<dbReference type="AlphaFoldDB" id="A0A176QC24"/>
<dbReference type="PANTHER" id="PTHR13903">
    <property type="entry name" value="PIRIN-RELATED"/>
    <property type="match status" value="1"/>
</dbReference>
<dbReference type="Proteomes" id="UP000076976">
    <property type="component" value="Unassembled WGS sequence"/>
</dbReference>
<feature type="binding site" evidence="2">
    <location>
        <position position="112"/>
    </location>
    <ligand>
        <name>Fe cation</name>
        <dbReference type="ChEBI" id="CHEBI:24875"/>
    </ligand>
</feature>
<feature type="domain" description="Pirin N-terminal" evidence="5">
    <location>
        <begin position="28"/>
        <end position="128"/>
    </location>
</feature>
<sequence>MAGEDETGHVQVLAGREVPLGGQRALTVRRTLPHRDRSFVGAWCFVDHYGPVPVGPGERVMDVPPHPHTGLQTVSWLFEGVVQHDDSAGVSARVLPGEVNLMTAGSGIAHSEVSTDESQRLHGVQLWVALPDADRHGGRGFEHHAPEAVPLPEGAGTALVFLGTLPGVDVSPVRTSTPLLGAQLDLAPGAALDLAVDPAFEHGVLLDEGEVGVDGVALSPADLACLDPGPRSVRLVAGDSGARLVLIGGTPFEEEVVMWWNFVGRTHDEVVAYREAYEAGSEQFGTVPGYDGERSRIPAPPLPPVRLRARNRRGRLPA</sequence>
<evidence type="ECO:0000259" key="5">
    <source>
        <dbReference type="Pfam" id="PF02678"/>
    </source>
</evidence>
<dbReference type="InterPro" id="IPR011051">
    <property type="entry name" value="RmlC_Cupin_sf"/>
</dbReference>
<dbReference type="Pfam" id="PF05726">
    <property type="entry name" value="Pirin_C"/>
    <property type="match status" value="1"/>
</dbReference>
<dbReference type="CDD" id="cd02247">
    <property type="entry name" value="cupin_pirin_C"/>
    <property type="match status" value="1"/>
</dbReference>
<feature type="binding site" evidence="2">
    <location>
        <position position="110"/>
    </location>
    <ligand>
        <name>Fe cation</name>
        <dbReference type="ChEBI" id="CHEBI:24875"/>
    </ligand>
</feature>
<name>A0A176QC24_9MICO</name>
<dbReference type="Pfam" id="PF02678">
    <property type="entry name" value="Pirin"/>
    <property type="match status" value="1"/>
</dbReference>
<dbReference type="InterPro" id="IPR014710">
    <property type="entry name" value="RmlC-like_jellyroll"/>
</dbReference>
<comment type="similarity">
    <text evidence="1 3">Belongs to the pirin family.</text>
</comment>
<dbReference type="GO" id="GO:0046872">
    <property type="term" value="F:metal ion binding"/>
    <property type="evidence" value="ECO:0007669"/>
    <property type="project" value="UniProtKB-KW"/>
</dbReference>
<dbReference type="InterPro" id="IPR012093">
    <property type="entry name" value="Pirin"/>
</dbReference>
<evidence type="ECO:0000256" key="4">
    <source>
        <dbReference type="SAM" id="MobiDB-lite"/>
    </source>
</evidence>
<proteinExistence type="inferred from homology"/>
<evidence type="ECO:0000256" key="3">
    <source>
        <dbReference type="RuleBase" id="RU003457"/>
    </source>
</evidence>
<dbReference type="InterPro" id="IPR008778">
    <property type="entry name" value="Pirin_C_dom"/>
</dbReference>
<protein>
    <submittedName>
        <fullName evidence="7">Pirin</fullName>
    </submittedName>
</protein>
<dbReference type="RefSeq" id="WP_068276213.1">
    <property type="nucleotide sequence ID" value="NZ_LQZG01000003.1"/>
</dbReference>
<keyword evidence="8" id="KW-1185">Reference proteome</keyword>
<dbReference type="PANTHER" id="PTHR13903:SF8">
    <property type="entry name" value="PIRIN"/>
    <property type="match status" value="1"/>
</dbReference>
<evidence type="ECO:0000259" key="6">
    <source>
        <dbReference type="Pfam" id="PF05726"/>
    </source>
</evidence>
<evidence type="ECO:0000256" key="2">
    <source>
        <dbReference type="PIRSR" id="PIRSR006232-1"/>
    </source>
</evidence>
<feature type="binding site" evidence="2">
    <location>
        <position position="68"/>
    </location>
    <ligand>
        <name>Fe cation</name>
        <dbReference type="ChEBI" id="CHEBI:24875"/>
    </ligand>
</feature>
<evidence type="ECO:0000313" key="7">
    <source>
        <dbReference type="EMBL" id="OAB87208.1"/>
    </source>
</evidence>
<feature type="domain" description="Pirin C-terminal" evidence="6">
    <location>
        <begin position="183"/>
        <end position="280"/>
    </location>
</feature>
<organism evidence="7 8">
    <name type="scientific">Janibacter melonis</name>
    <dbReference type="NCBI Taxonomy" id="262209"/>
    <lineage>
        <taxon>Bacteria</taxon>
        <taxon>Bacillati</taxon>
        <taxon>Actinomycetota</taxon>
        <taxon>Actinomycetes</taxon>
        <taxon>Micrococcales</taxon>
        <taxon>Intrasporangiaceae</taxon>
        <taxon>Janibacter</taxon>
    </lineage>
</organism>
<dbReference type="STRING" id="262209.AWH69_12740"/>
<evidence type="ECO:0000256" key="1">
    <source>
        <dbReference type="ARBA" id="ARBA00008416"/>
    </source>
</evidence>
<dbReference type="SUPFAM" id="SSF51182">
    <property type="entry name" value="RmlC-like cupins"/>
    <property type="match status" value="1"/>
</dbReference>
<evidence type="ECO:0000313" key="8">
    <source>
        <dbReference type="Proteomes" id="UP000076976"/>
    </source>
</evidence>
<comment type="cofactor">
    <cofactor evidence="2">
        <name>Fe cation</name>
        <dbReference type="ChEBI" id="CHEBI:24875"/>
    </cofactor>
    <text evidence="2">Binds 1 Fe cation per subunit.</text>
</comment>
<feature type="compositionally biased region" description="Basic residues" evidence="4">
    <location>
        <begin position="307"/>
        <end position="318"/>
    </location>
</feature>
<dbReference type="PIRSF" id="PIRSF006232">
    <property type="entry name" value="Pirin"/>
    <property type="match status" value="1"/>
</dbReference>
<accession>A0A176QC24</accession>
<dbReference type="CDD" id="cd02909">
    <property type="entry name" value="cupin_pirin_N"/>
    <property type="match status" value="1"/>
</dbReference>
<keyword evidence="2" id="KW-0479">Metal-binding</keyword>
<comment type="caution">
    <text evidence="7">The sequence shown here is derived from an EMBL/GenBank/DDBJ whole genome shotgun (WGS) entry which is preliminary data.</text>
</comment>